<dbReference type="PANTHER" id="PTHR47926">
    <property type="entry name" value="PENTATRICOPEPTIDE REPEAT-CONTAINING PROTEIN"/>
    <property type="match status" value="1"/>
</dbReference>
<dbReference type="InterPro" id="IPR011990">
    <property type="entry name" value="TPR-like_helical_dom_sf"/>
</dbReference>
<dbReference type="Pfam" id="PF01535">
    <property type="entry name" value="PPR"/>
    <property type="match status" value="3"/>
</dbReference>
<dbReference type="InterPro" id="IPR046849">
    <property type="entry name" value="E2_motif"/>
</dbReference>
<dbReference type="Pfam" id="PF13041">
    <property type="entry name" value="PPR_2"/>
    <property type="match status" value="2"/>
</dbReference>
<dbReference type="FunFam" id="1.25.40.10:FF:000344">
    <property type="entry name" value="Pentatricopeptide repeat-containing protein"/>
    <property type="match status" value="1"/>
</dbReference>
<dbReference type="Pfam" id="PF20430">
    <property type="entry name" value="Eplus_motif"/>
    <property type="match status" value="1"/>
</dbReference>
<dbReference type="EMBL" id="JAINDJ010000002">
    <property type="protein sequence ID" value="KAG9456225.1"/>
    <property type="molecule type" value="Genomic_DNA"/>
</dbReference>
<evidence type="ECO:0000313" key="6">
    <source>
        <dbReference type="Proteomes" id="UP000825729"/>
    </source>
</evidence>
<dbReference type="SUPFAM" id="SSF48452">
    <property type="entry name" value="TPR-like"/>
    <property type="match status" value="1"/>
</dbReference>
<sequence>MHPVSKRSISILLFENPSGAFCTSSSRRGFSSPPISHLLKKCSTVSQLKQVHAHLIVNSPPTSLPSSLRGSLICSYASLGGVAYAAILFDRFPSLPSILLWNSMIQGYSKTTAPQQSLRLFQQMLLIGVTPDDYTFTFAITACSRYGSFKSGECVHGLARKSGFVFNQFVGNALVSFYSFFSRSSDAQKLFDEMPLRDVFSWTSLIRGYVNAGDLAAAKEIFKEMPDPNDVTWAVVIAGYVSHHRYSDALRCFRDLLQQHPKVKPNEAIFVCVLSACAHLGALDQGRWAHAYIDKIHFRKSSNIYTALIDMYAKCGRIDSAKEIFDKFHSKDILTWTSMISGLGMHGHGQEALRLFYQLVSLGIKPDGVTLLGVLNGCSHSGLVDEGCHIFDNMIHLWGVVPKIEHYGCFIDLLSRGGCPEKAFEVVKTMPMIPDIVIWRCLLSACRIHGNVHLGQQIVDHIAQMATGSHSGGHTLLSNLYASMGQWDKVAKVRKSMEGRRIDWAPGCSCIEINGVVHEFLSADKFHPLIKEIREKLDEVLRRLSGEGYYIPNTTPVLFDLVEEEKVQAVAWHSEKLAVALGLMTTEEGTPIRITKNLRICEDCHAAMKGVSEVYKREIVVRDRSRFHTFKSGNCTCLNYW</sequence>
<dbReference type="NCBIfam" id="TIGR00756">
    <property type="entry name" value="PPR"/>
    <property type="match status" value="3"/>
</dbReference>
<feature type="repeat" description="PPR" evidence="3">
    <location>
        <begin position="97"/>
        <end position="131"/>
    </location>
</feature>
<feature type="repeat" description="PPR" evidence="3">
    <location>
        <begin position="332"/>
        <end position="366"/>
    </location>
</feature>
<gene>
    <name evidence="5" type="ORF">H6P81_000733</name>
</gene>
<keyword evidence="6" id="KW-1185">Reference proteome</keyword>
<keyword evidence="2" id="KW-0677">Repeat</keyword>
<dbReference type="InterPro" id="IPR002885">
    <property type="entry name" value="PPR_rpt"/>
</dbReference>
<dbReference type="GO" id="GO:0003729">
    <property type="term" value="F:mRNA binding"/>
    <property type="evidence" value="ECO:0007669"/>
    <property type="project" value="UniProtKB-ARBA"/>
</dbReference>
<feature type="repeat" description="PPR" evidence="3">
    <location>
        <begin position="301"/>
        <end position="331"/>
    </location>
</feature>
<protein>
    <recommendedName>
        <fullName evidence="4">DYW domain-containing protein</fullName>
    </recommendedName>
</protein>
<comment type="similarity">
    <text evidence="1">Belongs to the PPR family. PCMP-H subfamily.</text>
</comment>
<dbReference type="Pfam" id="PF20431">
    <property type="entry name" value="E_motif"/>
    <property type="match status" value="1"/>
</dbReference>
<evidence type="ECO:0000256" key="2">
    <source>
        <dbReference type="ARBA" id="ARBA00022737"/>
    </source>
</evidence>
<dbReference type="PANTHER" id="PTHR47926:SF344">
    <property type="entry name" value="OS07G0636900 PROTEIN"/>
    <property type="match status" value="1"/>
</dbReference>
<comment type="caution">
    <text evidence="5">The sequence shown here is derived from an EMBL/GenBank/DDBJ whole genome shotgun (WGS) entry which is preliminary data.</text>
</comment>
<evidence type="ECO:0000259" key="4">
    <source>
        <dbReference type="Pfam" id="PF14432"/>
    </source>
</evidence>
<evidence type="ECO:0000256" key="1">
    <source>
        <dbReference type="ARBA" id="ARBA00006643"/>
    </source>
</evidence>
<dbReference type="Gene3D" id="1.25.40.10">
    <property type="entry name" value="Tetratricopeptide repeat domain"/>
    <property type="match status" value="4"/>
</dbReference>
<dbReference type="Proteomes" id="UP000825729">
    <property type="component" value="Unassembled WGS sequence"/>
</dbReference>
<evidence type="ECO:0000313" key="5">
    <source>
        <dbReference type="EMBL" id="KAG9456225.1"/>
    </source>
</evidence>
<dbReference type="FunFam" id="1.25.40.10:FF:000690">
    <property type="entry name" value="Pentatricopeptide repeat-containing protein"/>
    <property type="match status" value="1"/>
</dbReference>
<dbReference type="AlphaFoldDB" id="A0AAV7F4Y0"/>
<name>A0AAV7F4Y0_ARIFI</name>
<dbReference type="PROSITE" id="PS51375">
    <property type="entry name" value="PPR"/>
    <property type="match status" value="4"/>
</dbReference>
<organism evidence="5 6">
    <name type="scientific">Aristolochia fimbriata</name>
    <name type="common">White veined hardy Dutchman's pipe vine</name>
    <dbReference type="NCBI Taxonomy" id="158543"/>
    <lineage>
        <taxon>Eukaryota</taxon>
        <taxon>Viridiplantae</taxon>
        <taxon>Streptophyta</taxon>
        <taxon>Embryophyta</taxon>
        <taxon>Tracheophyta</taxon>
        <taxon>Spermatophyta</taxon>
        <taxon>Magnoliopsida</taxon>
        <taxon>Magnoliidae</taxon>
        <taxon>Piperales</taxon>
        <taxon>Aristolochiaceae</taxon>
        <taxon>Aristolochia</taxon>
    </lineage>
</organism>
<dbReference type="InterPro" id="IPR046848">
    <property type="entry name" value="E_motif"/>
</dbReference>
<reference evidence="5 6" key="1">
    <citation type="submission" date="2021-07" db="EMBL/GenBank/DDBJ databases">
        <title>The Aristolochia fimbriata genome: insights into angiosperm evolution, floral development and chemical biosynthesis.</title>
        <authorList>
            <person name="Jiao Y."/>
        </authorList>
    </citation>
    <scope>NUCLEOTIDE SEQUENCE [LARGE SCALE GENOMIC DNA]</scope>
    <source>
        <strain evidence="5">IBCAS-2021</strain>
        <tissue evidence="5">Leaf</tissue>
    </source>
</reference>
<dbReference type="GO" id="GO:0009451">
    <property type="term" value="P:RNA modification"/>
    <property type="evidence" value="ECO:0007669"/>
    <property type="project" value="InterPro"/>
</dbReference>
<evidence type="ECO:0000256" key="3">
    <source>
        <dbReference type="PROSITE-ProRule" id="PRU00708"/>
    </source>
</evidence>
<dbReference type="InterPro" id="IPR032867">
    <property type="entry name" value="DYW_dom"/>
</dbReference>
<accession>A0AAV7F4Y0</accession>
<dbReference type="InterPro" id="IPR046960">
    <property type="entry name" value="PPR_At4g14850-like_plant"/>
</dbReference>
<dbReference type="GO" id="GO:0008270">
    <property type="term" value="F:zinc ion binding"/>
    <property type="evidence" value="ECO:0007669"/>
    <property type="project" value="InterPro"/>
</dbReference>
<feature type="repeat" description="PPR" evidence="3">
    <location>
        <begin position="198"/>
        <end position="232"/>
    </location>
</feature>
<dbReference type="Pfam" id="PF14432">
    <property type="entry name" value="DYW_deaminase"/>
    <property type="match status" value="1"/>
</dbReference>
<feature type="domain" description="DYW" evidence="4">
    <location>
        <begin position="550"/>
        <end position="641"/>
    </location>
</feature>
<proteinExistence type="inferred from homology"/>